<dbReference type="InterPro" id="IPR017748">
    <property type="entry name" value="TagF"/>
</dbReference>
<gene>
    <name evidence="1" type="ORF">RISW2_15450</name>
</gene>
<dbReference type="EMBL" id="JAME01000004">
    <property type="protein sequence ID" value="ETX30228.1"/>
    <property type="molecule type" value="Genomic_DNA"/>
</dbReference>
<name>X7FBV6_9RHOB</name>
<dbReference type="STRING" id="1449351.RISW2_15450"/>
<evidence type="ECO:0008006" key="3">
    <source>
        <dbReference type="Google" id="ProtNLM"/>
    </source>
</evidence>
<protein>
    <recommendedName>
        <fullName evidence="3">Type VI secretion protein</fullName>
    </recommendedName>
</protein>
<accession>X7FBV6</accession>
<dbReference type="Pfam" id="PF09867">
    <property type="entry name" value="TagF_N"/>
    <property type="match status" value="1"/>
</dbReference>
<feature type="non-terminal residue" evidence="1">
    <location>
        <position position="82"/>
    </location>
</feature>
<dbReference type="Gene3D" id="3.40.1730.10">
    <property type="entry name" value="pa0076 domain"/>
    <property type="match status" value="1"/>
</dbReference>
<evidence type="ECO:0000313" key="2">
    <source>
        <dbReference type="Proteomes" id="UP000023430"/>
    </source>
</evidence>
<dbReference type="OrthoDB" id="9801841at2"/>
<proteinExistence type="predicted"/>
<dbReference type="AlphaFoldDB" id="X7FBV6"/>
<dbReference type="RefSeq" id="WP_156943772.1">
    <property type="nucleotide sequence ID" value="NZ_JAME01000004.1"/>
</dbReference>
<comment type="caution">
    <text evidence="1">The sequence shown here is derived from an EMBL/GenBank/DDBJ whole genome shotgun (WGS) entry which is preliminary data.</text>
</comment>
<dbReference type="eggNOG" id="COG3913">
    <property type="taxonomic scope" value="Bacteria"/>
</dbReference>
<dbReference type="NCBIfam" id="TIGR03373">
    <property type="entry name" value="VI_minor_4"/>
    <property type="match status" value="1"/>
</dbReference>
<keyword evidence="2" id="KW-1185">Reference proteome</keyword>
<evidence type="ECO:0000313" key="1">
    <source>
        <dbReference type="EMBL" id="ETX30228.1"/>
    </source>
</evidence>
<organism evidence="1 2">
    <name type="scientific">Roseivivax isoporae LMG 25204</name>
    <dbReference type="NCBI Taxonomy" id="1449351"/>
    <lineage>
        <taxon>Bacteria</taxon>
        <taxon>Pseudomonadati</taxon>
        <taxon>Pseudomonadota</taxon>
        <taxon>Alphaproteobacteria</taxon>
        <taxon>Rhodobacterales</taxon>
        <taxon>Roseobacteraceae</taxon>
        <taxon>Roseivivax</taxon>
    </lineage>
</organism>
<sequence>MTTGFFGKLPAAGDFVARGLPPGARAPLDRWLTQMLGEAAARPAAWPGAGLLAVMRAGQGTLLVAALPSRDAAGRAFPLAAV</sequence>
<dbReference type="InterPro" id="IPR038225">
    <property type="entry name" value="TagF_sf"/>
</dbReference>
<dbReference type="Proteomes" id="UP000023430">
    <property type="component" value="Unassembled WGS sequence"/>
</dbReference>
<reference evidence="1 2" key="1">
    <citation type="submission" date="2014-01" db="EMBL/GenBank/DDBJ databases">
        <title>Roseivivax isoporae LMG 25204 Genome Sequencing.</title>
        <authorList>
            <person name="Lai Q."/>
            <person name="Li G."/>
            <person name="Shao Z."/>
        </authorList>
    </citation>
    <scope>NUCLEOTIDE SEQUENCE [LARGE SCALE GENOMIC DNA]</scope>
    <source>
        <strain evidence="1 2">LMG 25204</strain>
    </source>
</reference>